<dbReference type="InterPro" id="IPR012133">
    <property type="entry name" value="Alpha-hydoxy_acid_DH_FMN"/>
</dbReference>
<dbReference type="InterPro" id="IPR000262">
    <property type="entry name" value="FMN-dep_DH"/>
</dbReference>
<feature type="binding site" evidence="7">
    <location>
        <position position="203"/>
    </location>
    <ligand>
        <name>glyoxylate</name>
        <dbReference type="ChEBI" id="CHEBI:36655"/>
    </ligand>
</feature>
<sequence>MPDERWSSVTQRRLPRPSELKEILRPKPIVLNPTDRRLAAAHTIADLRTIARKRTPRAAFDYTDGAAELEDSLRRARQAYRRVEFQPNVLRGVSDVDTSREILGTRSALPFAFAPTGFTRMMQTEGERAVARVAQRNTMPMALSTMGTTSIEDLAAAAPDARKWFQLYVWRDHGAGEDLMNRAWESGYDTLLLTVDTPVAGQRLRDVRNGLTIPPALTLKTFADGAMHPAWWFNLLTTEPLNFASLNHFGGTVADLLDKLFDPTLNFDDLDWVRQTWPGKLVIKGVQNVDDARDVVKHGADAVLLSNHGGRQLDRAPTPIELLPATLDEIQDSAEVWVDTGILSGGDIVAALARGANAVLIGRAFLYGLMAGGERGVQRCVDILRTEMIRTMQLLGVRRVDDLRPTHATLR</sequence>
<evidence type="ECO:0000313" key="9">
    <source>
        <dbReference type="EMBL" id="SFQ72516.1"/>
    </source>
</evidence>
<dbReference type="InterPro" id="IPR013785">
    <property type="entry name" value="Aldolase_TIM"/>
</dbReference>
<dbReference type="PIRSF" id="PIRSF000138">
    <property type="entry name" value="Al-hdrx_acd_dh"/>
    <property type="match status" value="1"/>
</dbReference>
<feature type="binding site" evidence="7">
    <location>
        <position position="144"/>
    </location>
    <ligand>
        <name>FMN</name>
        <dbReference type="ChEBI" id="CHEBI:58210"/>
    </ligand>
</feature>
<feature type="active site" description="Proton acceptor" evidence="6">
    <location>
        <position position="308"/>
    </location>
</feature>
<dbReference type="PROSITE" id="PS51349">
    <property type="entry name" value="FMN_HYDROXY_ACID_DH_2"/>
    <property type="match status" value="1"/>
</dbReference>
<evidence type="ECO:0000256" key="3">
    <source>
        <dbReference type="ARBA" id="ARBA00022643"/>
    </source>
</evidence>
<dbReference type="PANTHER" id="PTHR10578">
    <property type="entry name" value="S -2-HYDROXY-ACID OXIDASE-RELATED"/>
    <property type="match status" value="1"/>
</dbReference>
<dbReference type="Pfam" id="PF01070">
    <property type="entry name" value="FMN_dh"/>
    <property type="match status" value="1"/>
</dbReference>
<feature type="binding site" evidence="7">
    <location>
        <position position="306"/>
    </location>
    <ligand>
        <name>FMN</name>
        <dbReference type="ChEBI" id="CHEBI:58210"/>
    </ligand>
</feature>
<dbReference type="GO" id="GO:0010181">
    <property type="term" value="F:FMN binding"/>
    <property type="evidence" value="ECO:0007669"/>
    <property type="project" value="InterPro"/>
</dbReference>
<name>A0A1I6AV25_9PSEU</name>
<evidence type="ECO:0000256" key="6">
    <source>
        <dbReference type="PIRSR" id="PIRSR000138-1"/>
    </source>
</evidence>
<organism evidence="9 10">
    <name type="scientific">Amycolatopsis rubida</name>
    <dbReference type="NCBI Taxonomy" id="112413"/>
    <lineage>
        <taxon>Bacteria</taxon>
        <taxon>Bacillati</taxon>
        <taxon>Actinomycetota</taxon>
        <taxon>Actinomycetes</taxon>
        <taxon>Pseudonocardiales</taxon>
        <taxon>Pseudonocardiaceae</taxon>
        <taxon>Amycolatopsis</taxon>
    </lineage>
</organism>
<evidence type="ECO:0000259" key="8">
    <source>
        <dbReference type="PROSITE" id="PS51349"/>
    </source>
</evidence>
<feature type="binding site" evidence="7">
    <location>
        <position position="284"/>
    </location>
    <ligand>
        <name>FMN</name>
        <dbReference type="ChEBI" id="CHEBI:58210"/>
    </ligand>
</feature>
<evidence type="ECO:0000256" key="5">
    <source>
        <dbReference type="ARBA" id="ARBA00024042"/>
    </source>
</evidence>
<dbReference type="EMBL" id="FOWC01000021">
    <property type="protein sequence ID" value="SFQ72516.1"/>
    <property type="molecule type" value="Genomic_DNA"/>
</dbReference>
<feature type="binding site" evidence="7">
    <location>
        <position position="166"/>
    </location>
    <ligand>
        <name>FMN</name>
        <dbReference type="ChEBI" id="CHEBI:58210"/>
    </ligand>
</feature>
<evidence type="ECO:0000256" key="2">
    <source>
        <dbReference type="ARBA" id="ARBA00022630"/>
    </source>
</evidence>
<feature type="binding site" evidence="7">
    <location>
        <position position="194"/>
    </location>
    <ligand>
        <name>FMN</name>
        <dbReference type="ChEBI" id="CHEBI:58210"/>
    </ligand>
</feature>
<evidence type="ECO:0000313" key="10">
    <source>
        <dbReference type="Proteomes" id="UP000199137"/>
    </source>
</evidence>
<evidence type="ECO:0000256" key="1">
    <source>
        <dbReference type="ARBA" id="ARBA00001917"/>
    </source>
</evidence>
<dbReference type="AlphaFoldDB" id="A0A1I6AV25"/>
<feature type="binding site" evidence="7">
    <location>
        <position position="308"/>
    </location>
    <ligand>
        <name>glyoxylate</name>
        <dbReference type="ChEBI" id="CHEBI:36655"/>
    </ligand>
</feature>
<feature type="binding site" evidence="7">
    <location>
        <position position="62"/>
    </location>
    <ligand>
        <name>glyoxylate</name>
        <dbReference type="ChEBI" id="CHEBI:36655"/>
    </ligand>
</feature>
<evidence type="ECO:0000256" key="4">
    <source>
        <dbReference type="ARBA" id="ARBA00023002"/>
    </source>
</evidence>
<accession>A0A1I6AV25</accession>
<reference evidence="9 10" key="1">
    <citation type="submission" date="2016-10" db="EMBL/GenBank/DDBJ databases">
        <authorList>
            <person name="de Groot N.N."/>
        </authorList>
    </citation>
    <scope>NUCLEOTIDE SEQUENCE [LARGE SCALE GENOMIC DNA]</scope>
    <source>
        <strain evidence="9 10">DSM 44637</strain>
    </source>
</reference>
<dbReference type="CDD" id="cd02809">
    <property type="entry name" value="alpha_hydroxyacid_oxid_FMN"/>
    <property type="match status" value="1"/>
</dbReference>
<gene>
    <name evidence="9" type="ORF">SAMN05421854_12115</name>
</gene>
<dbReference type="PROSITE" id="PS00557">
    <property type="entry name" value="FMN_HYDROXY_ACID_DH_1"/>
    <property type="match status" value="1"/>
</dbReference>
<feature type="binding site" evidence="7">
    <location>
        <begin position="115"/>
        <end position="117"/>
    </location>
    <ligand>
        <name>FMN</name>
        <dbReference type="ChEBI" id="CHEBI:58210"/>
    </ligand>
</feature>
<dbReference type="Gene3D" id="3.20.20.70">
    <property type="entry name" value="Aldolase class I"/>
    <property type="match status" value="1"/>
</dbReference>
<keyword evidence="3 7" id="KW-0288">FMN</keyword>
<keyword evidence="2 7" id="KW-0285">Flavoprotein</keyword>
<comment type="cofactor">
    <cofactor evidence="1">
        <name>FMN</name>
        <dbReference type="ChEBI" id="CHEBI:58210"/>
    </cofactor>
</comment>
<protein>
    <submittedName>
        <fullName evidence="9">L-lactate dehydrogenase (Cytochrome)</fullName>
    </submittedName>
</protein>
<feature type="binding site" evidence="7">
    <location>
        <position position="168"/>
    </location>
    <ligand>
        <name>glyoxylate</name>
        <dbReference type="ChEBI" id="CHEBI:36655"/>
    </ligand>
</feature>
<dbReference type="PANTHER" id="PTHR10578:SF107">
    <property type="entry name" value="2-HYDROXYACID OXIDASE 1"/>
    <property type="match status" value="1"/>
</dbReference>
<dbReference type="Proteomes" id="UP000199137">
    <property type="component" value="Unassembled WGS sequence"/>
</dbReference>
<dbReference type="STRING" id="112413.SAMN05421854_12115"/>
<dbReference type="SUPFAM" id="SSF51395">
    <property type="entry name" value="FMN-linked oxidoreductases"/>
    <property type="match status" value="1"/>
</dbReference>
<feature type="binding site" evidence="7">
    <location>
        <begin position="362"/>
        <end position="363"/>
    </location>
    <ligand>
        <name>FMN</name>
        <dbReference type="ChEBI" id="CHEBI:58210"/>
    </ligand>
</feature>
<dbReference type="GO" id="GO:0016614">
    <property type="term" value="F:oxidoreductase activity, acting on CH-OH group of donors"/>
    <property type="evidence" value="ECO:0007669"/>
    <property type="project" value="UniProtKB-ARBA"/>
</dbReference>
<dbReference type="InterPro" id="IPR037396">
    <property type="entry name" value="FMN_HAD"/>
</dbReference>
<evidence type="ECO:0000256" key="7">
    <source>
        <dbReference type="PIRSR" id="PIRSR000138-2"/>
    </source>
</evidence>
<dbReference type="FunFam" id="3.20.20.70:FF:000029">
    <property type="entry name" value="L-lactate dehydrogenase"/>
    <property type="match status" value="1"/>
</dbReference>
<feature type="domain" description="FMN hydroxy acid dehydrogenase" evidence="8">
    <location>
        <begin position="36"/>
        <end position="411"/>
    </location>
</feature>
<feature type="binding site" evidence="7">
    <location>
        <position position="311"/>
    </location>
    <ligand>
        <name>glyoxylate</name>
        <dbReference type="ChEBI" id="CHEBI:36655"/>
    </ligand>
</feature>
<comment type="similarity">
    <text evidence="5">Belongs to the FMN-dependent alpha-hydroxy acid dehydrogenase family.</text>
</comment>
<proteinExistence type="inferred from homology"/>
<dbReference type="InterPro" id="IPR008259">
    <property type="entry name" value="FMN_hydac_DH_AS"/>
</dbReference>
<keyword evidence="4" id="KW-0560">Oxidoreductase</keyword>